<dbReference type="eggNOG" id="ENOG5034AQG">
    <property type="taxonomic scope" value="Bacteria"/>
</dbReference>
<evidence type="ECO:0000313" key="3">
    <source>
        <dbReference type="Proteomes" id="UP000013049"/>
    </source>
</evidence>
<accession>N8WBM4</accession>
<dbReference type="PATRIC" id="fig|1217712.3.peg.2159"/>
<sequence>MLYAKVREHATNKPVQIYLYPRFLTYMTIPPDLIPLSQIESNQENILAIKRNDLVPLLNDPHRLNHYADHLVQAQSVLLNGVDPKLNQQLSEVISQIIQQLSVSKKYLGGRRFNALQKWLGIDVEYDAGQVKYVKDLDRLINEANHLSQRLQIEIQKSQSRLQQAFGLREQMAAYIQAADEFLKEYPQFSKQQVLDHFVERLSKKVNTLQTLQSSNDIAMKQMQLSQHLSFSLLDRFKEAQQVLIPAWQYHLKQSRESSSSATIEQLDKSRENLIQNLKKSLQK</sequence>
<dbReference type="HOGENOM" id="CLU_1056124_0_0_6"/>
<reference evidence="2 3" key="1">
    <citation type="submission" date="2013-02" db="EMBL/GenBank/DDBJ databases">
        <title>The Genome Sequence of Acinetobacter sp. NIPH 758.</title>
        <authorList>
            <consortium name="The Broad Institute Genome Sequencing Platform"/>
            <consortium name="The Broad Institute Genome Sequencing Center for Infectious Disease"/>
            <person name="Cerqueira G."/>
            <person name="Feldgarden M."/>
            <person name="Courvalin P."/>
            <person name="Perichon B."/>
            <person name="Grillot-Courvalin C."/>
            <person name="Clermont D."/>
            <person name="Rocha E."/>
            <person name="Yoon E.-J."/>
            <person name="Nemec A."/>
            <person name="Walker B."/>
            <person name="Young S.K."/>
            <person name="Zeng Q."/>
            <person name="Gargeya S."/>
            <person name="Fitzgerald M."/>
            <person name="Haas B."/>
            <person name="Abouelleil A."/>
            <person name="Alvarado L."/>
            <person name="Arachchi H.M."/>
            <person name="Berlin A.M."/>
            <person name="Chapman S.B."/>
            <person name="Dewar J."/>
            <person name="Goldberg J."/>
            <person name="Griggs A."/>
            <person name="Gujja S."/>
            <person name="Hansen M."/>
            <person name="Howarth C."/>
            <person name="Imamovic A."/>
            <person name="Larimer J."/>
            <person name="McCowan C."/>
            <person name="Murphy C."/>
            <person name="Neiman D."/>
            <person name="Pearson M."/>
            <person name="Priest M."/>
            <person name="Roberts A."/>
            <person name="Saif S."/>
            <person name="Shea T."/>
            <person name="Sisk P."/>
            <person name="Sykes S."/>
            <person name="Wortman J."/>
            <person name="Nusbaum C."/>
            <person name="Birren B."/>
        </authorList>
    </citation>
    <scope>NUCLEOTIDE SEQUENCE [LARGE SCALE GENOMIC DNA]</scope>
    <source>
        <strain evidence="2 3">NIPH 758</strain>
    </source>
</reference>
<protein>
    <recommendedName>
        <fullName evidence="4">Tellurium resistance protein</fullName>
    </recommendedName>
</protein>
<evidence type="ECO:0008006" key="4">
    <source>
        <dbReference type="Google" id="ProtNLM"/>
    </source>
</evidence>
<name>N8WBM4_9GAMM</name>
<dbReference type="AlphaFoldDB" id="N8WBM4"/>
<evidence type="ECO:0000256" key="1">
    <source>
        <dbReference type="SAM" id="Coils"/>
    </source>
</evidence>
<evidence type="ECO:0000313" key="2">
    <source>
        <dbReference type="EMBL" id="ENU92359.1"/>
    </source>
</evidence>
<feature type="coiled-coil region" evidence="1">
    <location>
        <begin position="134"/>
        <end position="161"/>
    </location>
</feature>
<proteinExistence type="predicted"/>
<dbReference type="Proteomes" id="UP000013049">
    <property type="component" value="Unassembled WGS sequence"/>
</dbReference>
<gene>
    <name evidence="2" type="ORF">F971_02248</name>
</gene>
<keyword evidence="1" id="KW-0175">Coiled coil</keyword>
<dbReference type="EMBL" id="APPC01000017">
    <property type="protein sequence ID" value="ENU92359.1"/>
    <property type="molecule type" value="Genomic_DNA"/>
</dbReference>
<organism evidence="2 3">
    <name type="scientific">Acinetobacter vivianii</name>
    <dbReference type="NCBI Taxonomy" id="1776742"/>
    <lineage>
        <taxon>Bacteria</taxon>
        <taxon>Pseudomonadati</taxon>
        <taxon>Pseudomonadota</taxon>
        <taxon>Gammaproteobacteria</taxon>
        <taxon>Moraxellales</taxon>
        <taxon>Moraxellaceae</taxon>
        <taxon>Acinetobacter</taxon>
    </lineage>
</organism>
<comment type="caution">
    <text evidence="2">The sequence shown here is derived from an EMBL/GenBank/DDBJ whole genome shotgun (WGS) entry which is preliminary data.</text>
</comment>